<dbReference type="Proteomes" id="UP000656548">
    <property type="component" value="Unassembled WGS sequence"/>
</dbReference>
<comment type="caution">
    <text evidence="1">The sequence shown here is derived from an EMBL/GenBank/DDBJ whole genome shotgun (WGS) entry which is preliminary data.</text>
</comment>
<accession>A0ABR9L3Z5</accession>
<sequence>MHAGALGKRAAARRLVPVVLYMETVEDGFRAAALKQPAEAGTC</sequence>
<name>A0ABR9L3Z5_9PSEU</name>
<proteinExistence type="predicted"/>
<protein>
    <submittedName>
        <fullName evidence="1">Uncharacterized protein</fullName>
    </submittedName>
</protein>
<organism evidence="1 2">
    <name type="scientific">Amycolatopsis roodepoortensis</name>
    <dbReference type="NCBI Taxonomy" id="700274"/>
    <lineage>
        <taxon>Bacteria</taxon>
        <taxon>Bacillati</taxon>
        <taxon>Actinomycetota</taxon>
        <taxon>Actinomycetes</taxon>
        <taxon>Pseudonocardiales</taxon>
        <taxon>Pseudonocardiaceae</taxon>
        <taxon>Amycolatopsis</taxon>
    </lineage>
</organism>
<gene>
    <name evidence="1" type="ORF">H4W30_002496</name>
</gene>
<evidence type="ECO:0000313" key="2">
    <source>
        <dbReference type="Proteomes" id="UP000656548"/>
    </source>
</evidence>
<dbReference type="RefSeq" id="WP_264082841.1">
    <property type="nucleotide sequence ID" value="NZ_JADBEJ010000004.1"/>
</dbReference>
<evidence type="ECO:0000313" key="1">
    <source>
        <dbReference type="EMBL" id="MBE1575449.1"/>
    </source>
</evidence>
<dbReference type="EMBL" id="JADBEJ010000004">
    <property type="protein sequence ID" value="MBE1575449.1"/>
    <property type="molecule type" value="Genomic_DNA"/>
</dbReference>
<keyword evidence="2" id="KW-1185">Reference proteome</keyword>
<reference evidence="1 2" key="1">
    <citation type="submission" date="2020-10" db="EMBL/GenBank/DDBJ databases">
        <title>Sequencing the genomes of 1000 actinobacteria strains.</title>
        <authorList>
            <person name="Klenk H.-P."/>
        </authorList>
    </citation>
    <scope>NUCLEOTIDE SEQUENCE [LARGE SCALE GENOMIC DNA]</scope>
    <source>
        <strain evidence="1 2">DSM 46661</strain>
    </source>
</reference>